<accession>A0A8H7DV41</accession>
<keyword evidence="2" id="KW-1133">Transmembrane helix</keyword>
<dbReference type="EMBL" id="JACETU010000004">
    <property type="protein sequence ID" value="KAF7430202.1"/>
    <property type="molecule type" value="Genomic_DNA"/>
</dbReference>
<evidence type="ECO:0008006" key="5">
    <source>
        <dbReference type="Google" id="ProtNLM"/>
    </source>
</evidence>
<dbReference type="OrthoDB" id="2538110at2759"/>
<organism evidence="3 4">
    <name type="scientific">Pleurotus ostreatus</name>
    <name type="common">Oyster mushroom</name>
    <name type="synonym">White-rot fungus</name>
    <dbReference type="NCBI Taxonomy" id="5322"/>
    <lineage>
        <taxon>Eukaryota</taxon>
        <taxon>Fungi</taxon>
        <taxon>Dikarya</taxon>
        <taxon>Basidiomycota</taxon>
        <taxon>Agaricomycotina</taxon>
        <taxon>Agaricomycetes</taxon>
        <taxon>Agaricomycetidae</taxon>
        <taxon>Agaricales</taxon>
        <taxon>Pleurotineae</taxon>
        <taxon>Pleurotaceae</taxon>
        <taxon>Pleurotus</taxon>
    </lineage>
</organism>
<feature type="transmembrane region" description="Helical" evidence="2">
    <location>
        <begin position="62"/>
        <end position="80"/>
    </location>
</feature>
<evidence type="ECO:0000256" key="1">
    <source>
        <dbReference type="SAM" id="MobiDB-lite"/>
    </source>
</evidence>
<keyword evidence="4" id="KW-1185">Reference proteome</keyword>
<name>A0A8H7DV41_PLEOS</name>
<feature type="compositionally biased region" description="Basic and acidic residues" evidence="1">
    <location>
        <begin position="1"/>
        <end position="15"/>
    </location>
</feature>
<sequence>MPFDKSKVSLPREDVESTPLTSGEEQDHDEQPPSPTSGNAFVRYLHEVAERDPRFYQETPSATKRVLLLAFVALLFWLAFSMRRSMMMAAFGAEAEAGKSDRYSDEYMFRPAASPIIAETMKDGSVHFKGALPTAL</sequence>
<evidence type="ECO:0000313" key="4">
    <source>
        <dbReference type="Proteomes" id="UP000623687"/>
    </source>
</evidence>
<dbReference type="VEuPathDB" id="FungiDB:PC9H_005903"/>
<gene>
    <name evidence="3" type="ORF">PC9H_005903</name>
</gene>
<keyword evidence="2" id="KW-0812">Transmembrane</keyword>
<protein>
    <recommendedName>
        <fullName evidence="5">Transmembrane protein</fullName>
    </recommendedName>
</protein>
<dbReference type="RefSeq" id="XP_036631480.1">
    <property type="nucleotide sequence ID" value="XM_036775461.1"/>
</dbReference>
<reference evidence="3" key="1">
    <citation type="submission" date="2019-07" db="EMBL/GenBank/DDBJ databases">
        <authorList>
            <person name="Palmer J.M."/>
        </authorList>
    </citation>
    <scope>NUCLEOTIDE SEQUENCE</scope>
    <source>
        <strain evidence="3">PC9</strain>
    </source>
</reference>
<proteinExistence type="predicted"/>
<dbReference type="Proteomes" id="UP000623687">
    <property type="component" value="Unassembled WGS sequence"/>
</dbReference>
<evidence type="ECO:0000256" key="2">
    <source>
        <dbReference type="SAM" id="Phobius"/>
    </source>
</evidence>
<evidence type="ECO:0000313" key="3">
    <source>
        <dbReference type="EMBL" id="KAF7430202.1"/>
    </source>
</evidence>
<keyword evidence="2" id="KW-0472">Membrane</keyword>
<dbReference type="AlphaFoldDB" id="A0A8H7DV41"/>
<feature type="region of interest" description="Disordered" evidence="1">
    <location>
        <begin position="1"/>
        <end position="39"/>
    </location>
</feature>
<comment type="caution">
    <text evidence="3">The sequence shown here is derived from an EMBL/GenBank/DDBJ whole genome shotgun (WGS) entry which is preliminary data.</text>
</comment>
<dbReference type="GeneID" id="59375721"/>